<organism evidence="2 3">
    <name type="scientific">Streptomyces albidocamelliae</name>
    <dbReference type="NCBI Taxonomy" id="2981135"/>
    <lineage>
        <taxon>Bacteria</taxon>
        <taxon>Bacillati</taxon>
        <taxon>Actinomycetota</taxon>
        <taxon>Actinomycetes</taxon>
        <taxon>Kitasatosporales</taxon>
        <taxon>Streptomycetaceae</taxon>
        <taxon>Streptomyces</taxon>
    </lineage>
</organism>
<dbReference type="RefSeq" id="WP_263277815.1">
    <property type="nucleotide sequence ID" value="NZ_CP106795.1"/>
</dbReference>
<evidence type="ECO:0000313" key="3">
    <source>
        <dbReference type="Proteomes" id="UP001060733"/>
    </source>
</evidence>
<accession>A0ABY6EMD0</accession>
<evidence type="ECO:0000313" key="2">
    <source>
        <dbReference type="EMBL" id="UXY35572.1"/>
    </source>
</evidence>
<dbReference type="EMBL" id="CP106795">
    <property type="protein sequence ID" value="UXY35572.1"/>
    <property type="molecule type" value="Genomic_DNA"/>
</dbReference>
<gene>
    <name evidence="2" type="ORF">N8I86_12940</name>
</gene>
<feature type="compositionally biased region" description="Basic and acidic residues" evidence="1">
    <location>
        <begin position="1"/>
        <end position="20"/>
    </location>
</feature>
<name>A0ABY6EMD0_9ACTN</name>
<reference evidence="2" key="1">
    <citation type="submission" date="2022-10" db="EMBL/GenBank/DDBJ databases">
        <authorList>
            <person name="Mo P."/>
        </authorList>
    </citation>
    <scope>NUCLEOTIDE SEQUENCE</scope>
    <source>
        <strain evidence="2">HUAS 14-6</strain>
    </source>
</reference>
<feature type="region of interest" description="Disordered" evidence="1">
    <location>
        <begin position="1"/>
        <end position="62"/>
    </location>
</feature>
<proteinExistence type="predicted"/>
<sequence length="62" mass="6783">MRESGDAWGPRRDREGRADAAAEAAVTEDVRRYGCPVPRSRPTGSGIDLVWSGRPDRRCSAP</sequence>
<protein>
    <submittedName>
        <fullName evidence="2">Uncharacterized protein</fullName>
    </submittedName>
</protein>
<keyword evidence="3" id="KW-1185">Reference proteome</keyword>
<dbReference type="Proteomes" id="UP001060733">
    <property type="component" value="Chromosome"/>
</dbReference>
<evidence type="ECO:0000256" key="1">
    <source>
        <dbReference type="SAM" id="MobiDB-lite"/>
    </source>
</evidence>